<dbReference type="InterPro" id="IPR011990">
    <property type="entry name" value="TPR-like_helical_dom_sf"/>
</dbReference>
<evidence type="ECO:0000256" key="1">
    <source>
        <dbReference type="SAM" id="MobiDB-lite"/>
    </source>
</evidence>
<dbReference type="Gene3D" id="1.25.40.10">
    <property type="entry name" value="Tetratricopeptide repeat domain"/>
    <property type="match status" value="1"/>
</dbReference>
<protein>
    <recommendedName>
        <fullName evidence="4">MxaK protein</fullName>
    </recommendedName>
</protein>
<proteinExistence type="predicted"/>
<evidence type="ECO:0008006" key="4">
    <source>
        <dbReference type="Google" id="ProtNLM"/>
    </source>
</evidence>
<gene>
    <name evidence="2" type="ORF">WKW79_03765</name>
</gene>
<organism evidence="2 3">
    <name type="scientific">Variovorax robiniae</name>
    <dbReference type="NCBI Taxonomy" id="1836199"/>
    <lineage>
        <taxon>Bacteria</taxon>
        <taxon>Pseudomonadati</taxon>
        <taxon>Pseudomonadota</taxon>
        <taxon>Betaproteobacteria</taxon>
        <taxon>Burkholderiales</taxon>
        <taxon>Comamonadaceae</taxon>
        <taxon>Variovorax</taxon>
    </lineage>
</organism>
<dbReference type="EMBL" id="JBBKZS010000001">
    <property type="protein sequence ID" value="MEJ8853668.1"/>
    <property type="molecule type" value="Genomic_DNA"/>
</dbReference>
<keyword evidence="3" id="KW-1185">Reference proteome</keyword>
<dbReference type="SUPFAM" id="SSF48452">
    <property type="entry name" value="TPR-like"/>
    <property type="match status" value="1"/>
</dbReference>
<dbReference type="Proteomes" id="UP001367030">
    <property type="component" value="Unassembled WGS sequence"/>
</dbReference>
<sequence length="182" mass="20290">MGLNKLRRRTRVVWGLLAVLAVAAMVDGALAWRKHRWNEVIASGTLPADTKEAPPELRFAQAHAQAEAGEEEAALHLYRSLEDETPLGQSARYNSANLLIRQAVAMQAGAEPGKAIPLIELAKEIYRDVLRVEPDRWDARYNLERAQRLLPDPDELEPEPPDLKRNAERAATTMRGFSPGLP</sequence>
<name>A0ABU8X1I2_9BURK</name>
<evidence type="ECO:0000313" key="3">
    <source>
        <dbReference type="Proteomes" id="UP001367030"/>
    </source>
</evidence>
<accession>A0ABU8X1I2</accession>
<reference evidence="2 3" key="1">
    <citation type="submission" date="2024-03" db="EMBL/GenBank/DDBJ databases">
        <title>Novel species of the genus Variovorax.</title>
        <authorList>
            <person name="Liu Q."/>
            <person name="Xin Y.-H."/>
        </authorList>
    </citation>
    <scope>NUCLEOTIDE SEQUENCE [LARGE SCALE GENOMIC DNA]</scope>
    <source>
        <strain evidence="2 3">KACC 18901</strain>
    </source>
</reference>
<dbReference type="RefSeq" id="WP_340333748.1">
    <property type="nucleotide sequence ID" value="NZ_JBBKZS010000001.1"/>
</dbReference>
<evidence type="ECO:0000313" key="2">
    <source>
        <dbReference type="EMBL" id="MEJ8853668.1"/>
    </source>
</evidence>
<feature type="region of interest" description="Disordered" evidence="1">
    <location>
        <begin position="150"/>
        <end position="182"/>
    </location>
</feature>
<comment type="caution">
    <text evidence="2">The sequence shown here is derived from an EMBL/GenBank/DDBJ whole genome shotgun (WGS) entry which is preliminary data.</text>
</comment>